<accession>A0A4S2KZV0</accession>
<dbReference type="EMBL" id="QBLH01000986">
    <property type="protein sequence ID" value="TGZ53607.1"/>
    <property type="molecule type" value="Genomic_DNA"/>
</dbReference>
<dbReference type="Proteomes" id="UP000310200">
    <property type="component" value="Unassembled WGS sequence"/>
</dbReference>
<comment type="caution">
    <text evidence="2">The sequence shown here is derived from an EMBL/GenBank/DDBJ whole genome shotgun (WGS) entry which is preliminary data.</text>
</comment>
<feature type="region of interest" description="Disordered" evidence="1">
    <location>
        <begin position="169"/>
        <end position="189"/>
    </location>
</feature>
<sequence>MTHGDPPTLLFSRSLIPLPSHPLTAKCVSIGIGYRTTNASFANDNHPQRSLRSLRSLTAATNYYPPLNPGIAERERRAALRRAKPRQADRVRHNAGKKNRAAEIRSVSRLAVTGRRADISALCAKNASREMRELVDRSSINDLILSPRRHCGKCGHGRLSPANIASSSIREVTRDRQTNHEAKTNETDA</sequence>
<proteinExistence type="predicted"/>
<keyword evidence="3" id="KW-1185">Reference proteome</keyword>
<gene>
    <name evidence="2" type="ORF">DBV15_05146</name>
</gene>
<organism evidence="2 3">
    <name type="scientific">Temnothorax longispinosus</name>
    <dbReference type="NCBI Taxonomy" id="300112"/>
    <lineage>
        <taxon>Eukaryota</taxon>
        <taxon>Metazoa</taxon>
        <taxon>Ecdysozoa</taxon>
        <taxon>Arthropoda</taxon>
        <taxon>Hexapoda</taxon>
        <taxon>Insecta</taxon>
        <taxon>Pterygota</taxon>
        <taxon>Neoptera</taxon>
        <taxon>Endopterygota</taxon>
        <taxon>Hymenoptera</taxon>
        <taxon>Apocrita</taxon>
        <taxon>Aculeata</taxon>
        <taxon>Formicoidea</taxon>
        <taxon>Formicidae</taxon>
        <taxon>Myrmicinae</taxon>
        <taxon>Temnothorax</taxon>
    </lineage>
</organism>
<protein>
    <submittedName>
        <fullName evidence="2">Uncharacterized protein</fullName>
    </submittedName>
</protein>
<dbReference type="AlphaFoldDB" id="A0A4S2KZV0"/>
<name>A0A4S2KZV0_9HYME</name>
<feature type="compositionally biased region" description="Basic and acidic residues" evidence="1">
    <location>
        <begin position="171"/>
        <end position="189"/>
    </location>
</feature>
<evidence type="ECO:0000256" key="1">
    <source>
        <dbReference type="SAM" id="MobiDB-lite"/>
    </source>
</evidence>
<evidence type="ECO:0000313" key="3">
    <source>
        <dbReference type="Proteomes" id="UP000310200"/>
    </source>
</evidence>
<evidence type="ECO:0000313" key="2">
    <source>
        <dbReference type="EMBL" id="TGZ53607.1"/>
    </source>
</evidence>
<reference evidence="2 3" key="1">
    <citation type="journal article" date="2019" name="Philos. Trans. R. Soc. Lond., B, Biol. Sci.">
        <title>Ant behaviour and brain gene expression of defending hosts depend on the ecological success of the intruding social parasite.</title>
        <authorList>
            <person name="Kaur R."/>
            <person name="Stoldt M."/>
            <person name="Jongepier E."/>
            <person name="Feldmeyer B."/>
            <person name="Menzel F."/>
            <person name="Bornberg-Bauer E."/>
            <person name="Foitzik S."/>
        </authorList>
    </citation>
    <scope>NUCLEOTIDE SEQUENCE [LARGE SCALE GENOMIC DNA]</scope>
    <source>
        <tissue evidence="2">Whole body</tissue>
    </source>
</reference>